<name>A0A4Z1P7A2_9PEZI</name>
<evidence type="ECO:0000256" key="1">
    <source>
        <dbReference type="ARBA" id="ARBA00022722"/>
    </source>
</evidence>
<evidence type="ECO:0000313" key="5">
    <source>
        <dbReference type="Proteomes" id="UP000298493"/>
    </source>
</evidence>
<keyword evidence="2" id="KW-0378">Hydrolase</keyword>
<dbReference type="SUPFAM" id="SSF53933">
    <property type="entry name" value="Microbial ribonucleases"/>
    <property type="match status" value="1"/>
</dbReference>
<dbReference type="Gene3D" id="3.10.450.30">
    <property type="entry name" value="Microbial ribonucleases"/>
    <property type="match status" value="1"/>
</dbReference>
<organism evidence="4 5">
    <name type="scientific">Venturia nashicola</name>
    <dbReference type="NCBI Taxonomy" id="86259"/>
    <lineage>
        <taxon>Eukaryota</taxon>
        <taxon>Fungi</taxon>
        <taxon>Dikarya</taxon>
        <taxon>Ascomycota</taxon>
        <taxon>Pezizomycotina</taxon>
        <taxon>Dothideomycetes</taxon>
        <taxon>Pleosporomycetidae</taxon>
        <taxon>Venturiales</taxon>
        <taxon>Venturiaceae</taxon>
        <taxon>Venturia</taxon>
    </lineage>
</organism>
<dbReference type="Pfam" id="PF00545">
    <property type="entry name" value="Ribonuclease"/>
    <property type="match status" value="1"/>
</dbReference>
<sequence length="406" mass="46426">MRISLLPFLPLLTSAFPTPQTTCGTDKYTAVQLSAAKTAACNYFRQGSTAGGSKYPEAYQDREGFTFGGVDGPYFEFPILNSGKVYSGVYGVGGLMLSLNNNNNDKLINTFEIPCLQCRHSPFLLENNHNQPLDPFIRYTTNKKRQDRANTGMLKPNQIFTAEQLSKLESLDTKLAKKLNDATSKTLAFRGDKEDFPRSCILDPCQSSDRSGHRSHCTATISRPRHVIAEASILGTGRRIDDWRARRTQFTILRTPQPPNFLGELDCQVKLQAWIHHLTHVIRLMTSFNFLPSLFINWDSIRTRQGRLWKCFVYYLRYAVPHIRKELETAERSHDMLLGDRPQYMRMIFWDFPLDPVRSILSISFIHRAIDGLWEWLTPYITILGIRCQPSVPMQPGCSCSRTRSM</sequence>
<dbReference type="GO" id="GO:0004521">
    <property type="term" value="F:RNA endonuclease activity"/>
    <property type="evidence" value="ECO:0007669"/>
    <property type="project" value="InterPro"/>
</dbReference>
<dbReference type="AlphaFoldDB" id="A0A4Z1P7A2"/>
<keyword evidence="1" id="KW-0540">Nuclease</keyword>
<dbReference type="InterPro" id="IPR016191">
    <property type="entry name" value="Ribonuclease/ribotoxin"/>
</dbReference>
<dbReference type="GO" id="GO:0003723">
    <property type="term" value="F:RNA binding"/>
    <property type="evidence" value="ECO:0007669"/>
    <property type="project" value="InterPro"/>
</dbReference>
<accession>A0A4Z1P7A2</accession>
<evidence type="ECO:0000313" key="4">
    <source>
        <dbReference type="EMBL" id="TID23638.1"/>
    </source>
</evidence>
<dbReference type="Proteomes" id="UP000298493">
    <property type="component" value="Unassembled WGS sequence"/>
</dbReference>
<evidence type="ECO:0000256" key="3">
    <source>
        <dbReference type="SAM" id="SignalP"/>
    </source>
</evidence>
<dbReference type="GO" id="GO:0016787">
    <property type="term" value="F:hydrolase activity"/>
    <property type="evidence" value="ECO:0007669"/>
    <property type="project" value="UniProtKB-KW"/>
</dbReference>
<dbReference type="STRING" id="86259.A0A4Z1P7A2"/>
<dbReference type="EMBL" id="SNSC02000006">
    <property type="protein sequence ID" value="TID23638.1"/>
    <property type="molecule type" value="Genomic_DNA"/>
</dbReference>
<proteinExistence type="predicted"/>
<comment type="caution">
    <text evidence="4">The sequence shown here is derived from an EMBL/GenBank/DDBJ whole genome shotgun (WGS) entry which is preliminary data.</text>
</comment>
<gene>
    <name evidence="4" type="ORF">E6O75_ATG03274</name>
</gene>
<reference evidence="4 5" key="1">
    <citation type="submission" date="2019-04" db="EMBL/GenBank/DDBJ databases">
        <title>High contiguity whole genome sequence and gene annotation resource for two Venturia nashicola isolates.</title>
        <authorList>
            <person name="Prokchorchik M."/>
            <person name="Won K."/>
            <person name="Lee Y."/>
            <person name="Choi E.D."/>
            <person name="Segonzac C."/>
            <person name="Sohn K.H."/>
        </authorList>
    </citation>
    <scope>NUCLEOTIDE SEQUENCE [LARGE SCALE GENOMIC DNA]</scope>
    <source>
        <strain evidence="4 5">PRI2</strain>
    </source>
</reference>
<dbReference type="OrthoDB" id="5425539at2759"/>
<feature type="chain" id="PRO_5021474680" evidence="3">
    <location>
        <begin position="16"/>
        <end position="406"/>
    </location>
</feature>
<feature type="signal peptide" evidence="3">
    <location>
        <begin position="1"/>
        <end position="15"/>
    </location>
</feature>
<keyword evidence="3" id="KW-0732">Signal</keyword>
<protein>
    <submittedName>
        <fullName evidence="4">Ribonuclease-domain-containing protein</fullName>
    </submittedName>
</protein>
<evidence type="ECO:0000256" key="2">
    <source>
        <dbReference type="ARBA" id="ARBA00022801"/>
    </source>
</evidence>
<keyword evidence="5" id="KW-1185">Reference proteome</keyword>
<dbReference type="InterPro" id="IPR000026">
    <property type="entry name" value="N1-like"/>
</dbReference>